<dbReference type="InterPro" id="IPR002347">
    <property type="entry name" value="SDR_fam"/>
</dbReference>
<dbReference type="PRINTS" id="PR00081">
    <property type="entry name" value="GDHRDH"/>
</dbReference>
<accession>A0AA39D1E8</accession>
<dbReference type="SUPFAM" id="SSF51735">
    <property type="entry name" value="NAD(P)-binding Rossmann-fold domains"/>
    <property type="match status" value="1"/>
</dbReference>
<sequence>MSAKVKTVLITGCSAGGIGGALAEAFHESGYHVFATARTPSKIAKSLATAPKVTVLKLDVLSSDSIREAVENVKSQTGGKLDVLVNNSGGGLILPALDTSIEEGKKLFDLNFWAPIAVTQAFAPLLIDAKGCLVNNSSITGKIPMLYNSMYGASKAALINASETLRLELARFDVRTITLISGGVKTNFFENNQATRLPDGSRYEDEKEFIYGLSDGRLQANAVNSKDYAHKVVREVEKGTTGKLWVGSGAGGAQYAVRLLPQWMIDRLMEGHMRSAAPK</sequence>
<dbReference type="EMBL" id="JAPDRN010000019">
    <property type="protein sequence ID" value="KAJ9639152.1"/>
    <property type="molecule type" value="Genomic_DNA"/>
</dbReference>
<name>A0AA39D1E8_9EURO</name>
<organism evidence="4 5">
    <name type="scientific">Knufia peltigerae</name>
    <dbReference type="NCBI Taxonomy" id="1002370"/>
    <lineage>
        <taxon>Eukaryota</taxon>
        <taxon>Fungi</taxon>
        <taxon>Dikarya</taxon>
        <taxon>Ascomycota</taxon>
        <taxon>Pezizomycotina</taxon>
        <taxon>Eurotiomycetes</taxon>
        <taxon>Chaetothyriomycetidae</taxon>
        <taxon>Chaetothyriales</taxon>
        <taxon>Trichomeriaceae</taxon>
        <taxon>Knufia</taxon>
    </lineage>
</organism>
<dbReference type="GO" id="GO:0004806">
    <property type="term" value="F:triacylglycerol lipase activity"/>
    <property type="evidence" value="ECO:0007669"/>
    <property type="project" value="TreeGrafter"/>
</dbReference>
<keyword evidence="2" id="KW-0560">Oxidoreductase</keyword>
<evidence type="ECO:0000313" key="4">
    <source>
        <dbReference type="EMBL" id="KAJ9639152.1"/>
    </source>
</evidence>
<evidence type="ECO:0000256" key="2">
    <source>
        <dbReference type="ARBA" id="ARBA00023002"/>
    </source>
</evidence>
<dbReference type="GO" id="GO:0005783">
    <property type="term" value="C:endoplasmic reticulum"/>
    <property type="evidence" value="ECO:0007669"/>
    <property type="project" value="TreeGrafter"/>
</dbReference>
<proteinExistence type="inferred from homology"/>
<keyword evidence="5" id="KW-1185">Reference proteome</keyword>
<dbReference type="PANTHER" id="PTHR44169:SF6">
    <property type="entry name" value="NADPH-DEPENDENT 1-ACYLDIHYDROXYACETONE PHOSPHATE REDUCTASE"/>
    <property type="match status" value="1"/>
</dbReference>
<gene>
    <name evidence="4" type="ORF">H2204_004060</name>
</gene>
<evidence type="ECO:0000313" key="5">
    <source>
        <dbReference type="Proteomes" id="UP001172681"/>
    </source>
</evidence>
<dbReference type="AlphaFoldDB" id="A0AA39D1E8"/>
<protein>
    <submittedName>
        <fullName evidence="4">Uncharacterized protein</fullName>
    </submittedName>
</protein>
<reference evidence="4" key="1">
    <citation type="submission" date="2022-10" db="EMBL/GenBank/DDBJ databases">
        <title>Culturing micro-colonial fungi from biological soil crusts in the Mojave desert and describing Neophaeococcomyces mojavensis, and introducing the new genera and species Taxawa tesnikishii.</title>
        <authorList>
            <person name="Kurbessoian T."/>
            <person name="Stajich J.E."/>
        </authorList>
    </citation>
    <scope>NUCLEOTIDE SEQUENCE</scope>
    <source>
        <strain evidence="4">TK_35</strain>
    </source>
</reference>
<dbReference type="InterPro" id="IPR036291">
    <property type="entry name" value="NAD(P)-bd_dom_sf"/>
</dbReference>
<dbReference type="GO" id="GO:0019433">
    <property type="term" value="P:triglyceride catabolic process"/>
    <property type="evidence" value="ECO:0007669"/>
    <property type="project" value="TreeGrafter"/>
</dbReference>
<dbReference type="GO" id="GO:0000140">
    <property type="term" value="F:acylglycerone-phosphate reductase (NADP+) activity"/>
    <property type="evidence" value="ECO:0007669"/>
    <property type="project" value="TreeGrafter"/>
</dbReference>
<comment type="caution">
    <text evidence="4">The sequence shown here is derived from an EMBL/GenBank/DDBJ whole genome shotgun (WGS) entry which is preliminary data.</text>
</comment>
<comment type="similarity">
    <text evidence="1 3">Belongs to the short-chain dehydrogenases/reductases (SDR) family.</text>
</comment>
<dbReference type="Proteomes" id="UP001172681">
    <property type="component" value="Unassembled WGS sequence"/>
</dbReference>
<dbReference type="CDD" id="cd05374">
    <property type="entry name" value="17beta-HSD-like_SDR_c"/>
    <property type="match status" value="1"/>
</dbReference>
<dbReference type="Gene3D" id="3.40.50.720">
    <property type="entry name" value="NAD(P)-binding Rossmann-like Domain"/>
    <property type="match status" value="1"/>
</dbReference>
<dbReference type="GO" id="GO:0005811">
    <property type="term" value="C:lipid droplet"/>
    <property type="evidence" value="ECO:0007669"/>
    <property type="project" value="TreeGrafter"/>
</dbReference>
<dbReference type="PRINTS" id="PR00080">
    <property type="entry name" value="SDRFAMILY"/>
</dbReference>
<dbReference type="PANTHER" id="PTHR44169">
    <property type="entry name" value="NADPH-DEPENDENT 1-ACYLDIHYDROXYACETONE PHOSPHATE REDUCTASE"/>
    <property type="match status" value="1"/>
</dbReference>
<evidence type="ECO:0000256" key="3">
    <source>
        <dbReference type="RuleBase" id="RU000363"/>
    </source>
</evidence>
<dbReference type="Pfam" id="PF00106">
    <property type="entry name" value="adh_short"/>
    <property type="match status" value="1"/>
</dbReference>
<dbReference type="GO" id="GO:0006654">
    <property type="term" value="P:phosphatidic acid biosynthetic process"/>
    <property type="evidence" value="ECO:0007669"/>
    <property type="project" value="TreeGrafter"/>
</dbReference>
<evidence type="ECO:0000256" key="1">
    <source>
        <dbReference type="ARBA" id="ARBA00006484"/>
    </source>
</evidence>